<dbReference type="EMBL" id="FXUL01000023">
    <property type="protein sequence ID" value="SMP75645.1"/>
    <property type="molecule type" value="Genomic_DNA"/>
</dbReference>
<accession>A0ABY1QND8</accession>
<sequence length="141" mass="15556">MNVILRNRAFPLLQTRAFDSNFERLVGGLLENAPLAPRMNVVDTGAAYRIEAELPGVTREEIRISVDKRRVSIDAESTVANEVAEGEKALLTERRSHKYSRVLTLAGEVEDAEAVAKFENGVLTLTLPKKAADQPKQIAVQ</sequence>
<dbReference type="CDD" id="cd06464">
    <property type="entry name" value="ACD_sHsps-like"/>
    <property type="match status" value="1"/>
</dbReference>
<dbReference type="Gene3D" id="2.60.40.790">
    <property type="match status" value="1"/>
</dbReference>
<dbReference type="RefSeq" id="WP_283444640.1">
    <property type="nucleotide sequence ID" value="NZ_FXUL01000023.1"/>
</dbReference>
<dbReference type="SUPFAM" id="SSF49764">
    <property type="entry name" value="HSP20-like chaperones"/>
    <property type="match status" value="1"/>
</dbReference>
<dbReference type="PANTHER" id="PTHR11527">
    <property type="entry name" value="HEAT-SHOCK PROTEIN 20 FAMILY MEMBER"/>
    <property type="match status" value="1"/>
</dbReference>
<evidence type="ECO:0000313" key="5">
    <source>
        <dbReference type="Proteomes" id="UP001158049"/>
    </source>
</evidence>
<dbReference type="InterPro" id="IPR008978">
    <property type="entry name" value="HSP20-like_chaperone"/>
</dbReference>
<gene>
    <name evidence="4" type="ORF">SAMN06295970_12320</name>
</gene>
<organism evidence="4 5">
    <name type="scientific">Noviherbaspirillum suwonense</name>
    <dbReference type="NCBI Taxonomy" id="1224511"/>
    <lineage>
        <taxon>Bacteria</taxon>
        <taxon>Pseudomonadati</taxon>
        <taxon>Pseudomonadota</taxon>
        <taxon>Betaproteobacteria</taxon>
        <taxon>Burkholderiales</taxon>
        <taxon>Oxalobacteraceae</taxon>
        <taxon>Noviherbaspirillum</taxon>
    </lineage>
</organism>
<comment type="caution">
    <text evidence="4">The sequence shown here is derived from an EMBL/GenBank/DDBJ whole genome shotgun (WGS) entry which is preliminary data.</text>
</comment>
<dbReference type="InterPro" id="IPR031107">
    <property type="entry name" value="Small_HSP"/>
</dbReference>
<protein>
    <submittedName>
        <fullName evidence="4">Heat shock protein Hsp20</fullName>
    </submittedName>
</protein>
<evidence type="ECO:0000259" key="3">
    <source>
        <dbReference type="PROSITE" id="PS01031"/>
    </source>
</evidence>
<reference evidence="4 5" key="1">
    <citation type="submission" date="2017-05" db="EMBL/GenBank/DDBJ databases">
        <authorList>
            <person name="Varghese N."/>
            <person name="Submissions S."/>
        </authorList>
    </citation>
    <scope>NUCLEOTIDE SEQUENCE [LARGE SCALE GENOMIC DNA]</scope>
    <source>
        <strain evidence="4 5">DSM 26001</strain>
    </source>
</reference>
<dbReference type="Proteomes" id="UP001158049">
    <property type="component" value="Unassembled WGS sequence"/>
</dbReference>
<dbReference type="Pfam" id="PF00011">
    <property type="entry name" value="HSP20"/>
    <property type="match status" value="1"/>
</dbReference>
<comment type="similarity">
    <text evidence="1 2">Belongs to the small heat shock protein (HSP20) family.</text>
</comment>
<evidence type="ECO:0000256" key="1">
    <source>
        <dbReference type="PROSITE-ProRule" id="PRU00285"/>
    </source>
</evidence>
<feature type="domain" description="SHSP" evidence="3">
    <location>
        <begin position="30"/>
        <end position="141"/>
    </location>
</feature>
<keyword evidence="5" id="KW-1185">Reference proteome</keyword>
<name>A0ABY1QND8_9BURK</name>
<evidence type="ECO:0000313" key="4">
    <source>
        <dbReference type="EMBL" id="SMP75645.1"/>
    </source>
</evidence>
<dbReference type="PROSITE" id="PS01031">
    <property type="entry name" value="SHSP"/>
    <property type="match status" value="1"/>
</dbReference>
<proteinExistence type="inferred from homology"/>
<evidence type="ECO:0000256" key="2">
    <source>
        <dbReference type="RuleBase" id="RU003616"/>
    </source>
</evidence>
<keyword evidence="4" id="KW-0346">Stress response</keyword>
<dbReference type="InterPro" id="IPR002068">
    <property type="entry name" value="A-crystallin/Hsp20_dom"/>
</dbReference>